<dbReference type="PROSITE" id="PS51257">
    <property type="entry name" value="PROKAR_LIPOPROTEIN"/>
    <property type="match status" value="1"/>
</dbReference>
<dbReference type="PANTHER" id="PTHR39328:SF1">
    <property type="entry name" value="BLL2871 PROTEIN"/>
    <property type="match status" value="1"/>
</dbReference>
<protein>
    <submittedName>
        <fullName evidence="2">DUF1028 domain-containing protein</fullName>
    </submittedName>
</protein>
<dbReference type="Proteomes" id="UP001139971">
    <property type="component" value="Unassembled WGS sequence"/>
</dbReference>
<dbReference type="Pfam" id="PF06267">
    <property type="entry name" value="DUF1028"/>
    <property type="match status" value="1"/>
</dbReference>
<gene>
    <name evidence="2" type="ORF">OD750_010775</name>
</gene>
<keyword evidence="3" id="KW-1185">Reference proteome</keyword>
<reference evidence="2" key="1">
    <citation type="submission" date="2023-02" db="EMBL/GenBank/DDBJ databases">
        <title>Tahibacter soli sp. nov. isolated from soil.</title>
        <authorList>
            <person name="Baek J.H."/>
            <person name="Lee J.K."/>
            <person name="Choi D.G."/>
            <person name="Jeon C.O."/>
        </authorList>
    </citation>
    <scope>NUCLEOTIDE SEQUENCE</scope>
    <source>
        <strain evidence="2">BL</strain>
    </source>
</reference>
<evidence type="ECO:0000313" key="2">
    <source>
        <dbReference type="EMBL" id="MDC8013028.1"/>
    </source>
</evidence>
<feature type="signal peptide" evidence="1">
    <location>
        <begin position="1"/>
        <end position="20"/>
    </location>
</feature>
<evidence type="ECO:0000313" key="3">
    <source>
        <dbReference type="Proteomes" id="UP001139971"/>
    </source>
</evidence>
<dbReference type="InterPro" id="IPR029055">
    <property type="entry name" value="Ntn_hydrolases_N"/>
</dbReference>
<proteinExistence type="predicted"/>
<dbReference type="InterPro" id="IPR010430">
    <property type="entry name" value="DUF1028"/>
</dbReference>
<accession>A0A9X3YLQ4</accession>
<dbReference type="AlphaFoldDB" id="A0A9X3YLQ4"/>
<dbReference type="SUPFAM" id="SSF56235">
    <property type="entry name" value="N-terminal nucleophile aminohydrolases (Ntn hydrolases)"/>
    <property type="match status" value="1"/>
</dbReference>
<dbReference type="PANTHER" id="PTHR39328">
    <property type="entry name" value="BLL2871 PROTEIN"/>
    <property type="match status" value="1"/>
</dbReference>
<name>A0A9X3YLQ4_9GAMM</name>
<keyword evidence="1" id="KW-0732">Signal</keyword>
<feature type="chain" id="PRO_5040717755" evidence="1">
    <location>
        <begin position="21"/>
        <end position="409"/>
    </location>
</feature>
<dbReference type="RefSeq" id="WP_263544717.1">
    <property type="nucleotide sequence ID" value="NZ_JAOVZO020000015.1"/>
</dbReference>
<comment type="caution">
    <text evidence="2">The sequence shown here is derived from an EMBL/GenBank/DDBJ whole genome shotgun (WGS) entry which is preliminary data.</text>
</comment>
<dbReference type="Gene3D" id="3.60.20.10">
    <property type="entry name" value="Glutamine Phosphoribosylpyrophosphate, subunit 1, domain 1"/>
    <property type="match status" value="1"/>
</dbReference>
<organism evidence="2 3">
    <name type="scientific">Tahibacter soli</name>
    <dbReference type="NCBI Taxonomy" id="2983605"/>
    <lineage>
        <taxon>Bacteria</taxon>
        <taxon>Pseudomonadati</taxon>
        <taxon>Pseudomonadota</taxon>
        <taxon>Gammaproteobacteria</taxon>
        <taxon>Lysobacterales</taxon>
        <taxon>Rhodanobacteraceae</taxon>
        <taxon>Tahibacter</taxon>
    </lineage>
</organism>
<dbReference type="EMBL" id="JAOVZO020000015">
    <property type="protein sequence ID" value="MDC8013028.1"/>
    <property type="molecule type" value="Genomic_DNA"/>
</dbReference>
<evidence type="ECO:0000256" key="1">
    <source>
        <dbReference type="SAM" id="SignalP"/>
    </source>
</evidence>
<sequence>MPALRRWLPLLLAAAAPAHATYSIVACDAATRACGVAVQTNNLAVGASVPAAQAGVGALVSQFETNPHYGPQALALMAAGATPADALARILADDGDFDGETIQARQVALVRVDGTSAVHTGRDVAASPWAGSRGGAGYSVQGNGLAGPQVIAAMESAFLAARGPLAERLLASLAAGERAGGQTTGRESAALLVRTTDGWPIDIDLRVDHASDPIAALTSLYGQYAARQDIVAARQAARRGEFERAANLLIGAVAKAPAWPRAWLQAARVAIEIERPQLALQYLAAAFAQNDAWRAVELGAGRYAALGANPLFARYVDDAQRNAALADLRALDAQAPAAARASLAARLVEAQRPAEALGVLPARDETSRSALVRIDALAALGLARDARTQLRLARKRWPDDRRLSARSHE</sequence>